<dbReference type="RefSeq" id="WP_035128630.1">
    <property type="nucleotide sequence ID" value="NZ_JRHH01000006.1"/>
</dbReference>
<dbReference type="AlphaFoldDB" id="A0A095TWR1"/>
<evidence type="ECO:0000256" key="1">
    <source>
        <dbReference type="SAM" id="SignalP"/>
    </source>
</evidence>
<name>A0A095TWR1_9FLAO</name>
<feature type="chain" id="PRO_5001918565" evidence="1">
    <location>
        <begin position="20"/>
        <end position="201"/>
    </location>
</feature>
<keyword evidence="1" id="KW-0732">Signal</keyword>
<evidence type="ECO:0000313" key="2">
    <source>
        <dbReference type="EMBL" id="KGD66803.1"/>
    </source>
</evidence>
<sequence length="201" mass="22651">MKKIIFIVLVALISNVTFSQKKKAATKKTVVTANAKGVFAKVDNLVVEVKSGTFQVTINENGKPKDAITIKNVDAKFAPTNTKITAFKANGAALYLLTFTEKNITKTDLKTEDLTIITSIIYEIPTKKQVFSNTQMTNHIVEKVYLDKNKTVSETQERMRREGFEFTLNADGSITQKNKTQENKWVYDVAKMEYVDAKKKK</sequence>
<protein>
    <submittedName>
        <fullName evidence="2">Uncharacterized protein</fullName>
    </submittedName>
</protein>
<dbReference type="OrthoDB" id="1363973at2"/>
<comment type="caution">
    <text evidence="2">The sequence shown here is derived from an EMBL/GenBank/DDBJ whole genome shotgun (WGS) entry which is preliminary data.</text>
</comment>
<gene>
    <name evidence="2" type="ORF">LG45_15320</name>
</gene>
<dbReference type="eggNOG" id="ENOG5030PTZ">
    <property type="taxonomic scope" value="Bacteria"/>
</dbReference>
<organism evidence="2 3">
    <name type="scientific">Flavobacterium aquatile LMG 4008 = ATCC 11947</name>
    <dbReference type="NCBI Taxonomy" id="1453498"/>
    <lineage>
        <taxon>Bacteria</taxon>
        <taxon>Pseudomonadati</taxon>
        <taxon>Bacteroidota</taxon>
        <taxon>Flavobacteriia</taxon>
        <taxon>Flavobacteriales</taxon>
        <taxon>Flavobacteriaceae</taxon>
        <taxon>Flavobacterium</taxon>
    </lineage>
</organism>
<dbReference type="Proteomes" id="UP000029554">
    <property type="component" value="Unassembled WGS sequence"/>
</dbReference>
<accession>A0A095TWR1</accession>
<reference evidence="2 3" key="1">
    <citation type="submission" date="2014-09" db="EMBL/GenBank/DDBJ databases">
        <title>Whole Genome Shotgun of Flavobacterium aquatile LMG 4008.</title>
        <authorList>
            <person name="Gale A.N."/>
            <person name="Pipes S.E."/>
            <person name="Newman J.D."/>
        </authorList>
    </citation>
    <scope>NUCLEOTIDE SEQUENCE [LARGE SCALE GENOMIC DNA]</scope>
    <source>
        <strain evidence="2 3">LMG 4008</strain>
    </source>
</reference>
<feature type="signal peptide" evidence="1">
    <location>
        <begin position="1"/>
        <end position="19"/>
    </location>
</feature>
<dbReference type="EMBL" id="JRHH01000006">
    <property type="protein sequence ID" value="KGD66803.1"/>
    <property type="molecule type" value="Genomic_DNA"/>
</dbReference>
<keyword evidence="3" id="KW-1185">Reference proteome</keyword>
<evidence type="ECO:0000313" key="3">
    <source>
        <dbReference type="Proteomes" id="UP000029554"/>
    </source>
</evidence>
<proteinExistence type="predicted"/>